<evidence type="ECO:0000313" key="1">
    <source>
        <dbReference type="EMBL" id="KFN91758.1"/>
    </source>
</evidence>
<dbReference type="Proteomes" id="UP000029381">
    <property type="component" value="Unassembled WGS sequence"/>
</dbReference>
<accession>A0A091CDA8</accession>
<reference evidence="1 2" key="1">
    <citation type="submission" date="2014-08" db="EMBL/GenBank/DDBJ databases">
        <title>Genome sequence of Tetragenococcus muriaticus.</title>
        <authorList>
            <person name="Chuea-nongthon C."/>
            <person name="Rodtong S."/>
            <person name="Yongsawatdigul J."/>
            <person name="Steele J.L."/>
            <person name="Liu X.-y."/>
            <person name="Speers J."/>
            <person name="Glasner J.D."/>
            <person name="Neeno-Eckwall E.C."/>
        </authorList>
    </citation>
    <scope>NUCLEOTIDE SEQUENCE [LARGE SCALE GENOMIC DNA]</scope>
    <source>
        <strain evidence="1 2">3MR10-3</strain>
    </source>
</reference>
<dbReference type="EMBL" id="JPVT01000077">
    <property type="protein sequence ID" value="KFN91758.1"/>
    <property type="molecule type" value="Genomic_DNA"/>
</dbReference>
<name>A0A091CDA8_9ENTE</name>
<sequence>MLIIKNAFAILFRSSLEETSKKLSKGGIIVAWILDWGEKCKPKLGKHFINMQAGYKPSRYDFF</sequence>
<evidence type="ECO:0000313" key="2">
    <source>
        <dbReference type="Proteomes" id="UP000029381"/>
    </source>
</evidence>
<dbReference type="AlphaFoldDB" id="A0A091CDA8"/>
<keyword evidence="2" id="KW-1185">Reference proteome</keyword>
<proteinExistence type="predicted"/>
<gene>
    <name evidence="1" type="ORF">TMU3MR103_0866</name>
</gene>
<comment type="caution">
    <text evidence="1">The sequence shown here is derived from an EMBL/GenBank/DDBJ whole genome shotgun (WGS) entry which is preliminary data.</text>
</comment>
<organism evidence="1 2">
    <name type="scientific">Tetragenococcus muriaticus 3MR10-3</name>
    <dbReference type="NCBI Taxonomy" id="1302648"/>
    <lineage>
        <taxon>Bacteria</taxon>
        <taxon>Bacillati</taxon>
        <taxon>Bacillota</taxon>
        <taxon>Bacilli</taxon>
        <taxon>Lactobacillales</taxon>
        <taxon>Enterococcaceae</taxon>
        <taxon>Tetragenococcus</taxon>
    </lineage>
</organism>
<protein>
    <submittedName>
        <fullName evidence="1">Uncharacterized protein</fullName>
    </submittedName>
</protein>